<evidence type="ECO:0000256" key="1">
    <source>
        <dbReference type="SAM" id="Phobius"/>
    </source>
</evidence>
<gene>
    <name evidence="2" type="ORF">PISS_a1915</name>
</gene>
<dbReference type="Proteomes" id="UP000217258">
    <property type="component" value="Chromosome I"/>
</dbReference>
<organism evidence="2 3">
    <name type="scientific">Pseudoalteromonas issachenkonii</name>
    <dbReference type="NCBI Taxonomy" id="152297"/>
    <lineage>
        <taxon>Bacteria</taxon>
        <taxon>Pseudomonadati</taxon>
        <taxon>Pseudomonadota</taxon>
        <taxon>Gammaproteobacteria</taxon>
        <taxon>Alteromonadales</taxon>
        <taxon>Pseudoalteromonadaceae</taxon>
        <taxon>Pseudoalteromonas</taxon>
    </lineage>
</organism>
<protein>
    <submittedName>
        <fullName evidence="2">Uncharacterized protein</fullName>
    </submittedName>
</protein>
<evidence type="ECO:0000313" key="3">
    <source>
        <dbReference type="Proteomes" id="UP000217258"/>
    </source>
</evidence>
<name>A0ABM6N3H8_9GAMM</name>
<feature type="transmembrane region" description="Helical" evidence="1">
    <location>
        <begin position="44"/>
        <end position="65"/>
    </location>
</feature>
<accession>A0ABM6N3H8</accession>
<reference evidence="2 3" key="1">
    <citation type="submission" date="2015-06" db="EMBL/GenBank/DDBJ databases">
        <authorList>
            <person name="Xie B.-B."/>
            <person name="Rong J.-C."/>
            <person name="Qin Q.-L."/>
            <person name="Zhang Y.-Z."/>
        </authorList>
    </citation>
    <scope>NUCLEOTIDE SEQUENCE [LARGE SCALE GENOMIC DNA]</scope>
    <source>
        <strain evidence="2 3">KMM 3549</strain>
    </source>
</reference>
<evidence type="ECO:0000313" key="2">
    <source>
        <dbReference type="EMBL" id="ATC90786.1"/>
    </source>
</evidence>
<dbReference type="EMBL" id="CP011030">
    <property type="protein sequence ID" value="ATC90786.1"/>
    <property type="molecule type" value="Genomic_DNA"/>
</dbReference>
<sequence>MKDEFSESHSNDEIEFFVRQRNRQLHYQRAVLQRMERENRRRRLILLFLFLPLTSLMMALSLMVLDDKKYIDKKQVQLDLTTIVKNGGDLRAIRQAFSSQPLLSSVKLIFKSKSSYYDTSIPLSSVLADLRVNSFRIDEGETLPLLERVISEYEQVNPFDKLLNNQKYYFENIRIKSGDGYPSISNDINNIADEMHQKNLLIEEYLGDSKMSFWISILAVILSLLIGGYQIFSGRPEAMKKLILEAMNGFSGTTEDSSNKKNKADS</sequence>
<keyword evidence="1" id="KW-0472">Membrane</keyword>
<keyword evidence="1" id="KW-1133">Transmembrane helix</keyword>
<keyword evidence="3" id="KW-1185">Reference proteome</keyword>
<proteinExistence type="predicted"/>
<dbReference type="RefSeq" id="WP_058154747.1">
    <property type="nucleotide sequence ID" value="NZ_CP011030.1"/>
</dbReference>
<keyword evidence="1" id="KW-0812">Transmembrane</keyword>
<feature type="transmembrane region" description="Helical" evidence="1">
    <location>
        <begin position="211"/>
        <end position="232"/>
    </location>
</feature>